<dbReference type="InterPro" id="IPR008972">
    <property type="entry name" value="Cupredoxin"/>
</dbReference>
<keyword evidence="3" id="KW-1133">Transmembrane helix</keyword>
<dbReference type="AlphaFoldDB" id="A0A7T6AQS7"/>
<dbReference type="InterPro" id="IPR045087">
    <property type="entry name" value="Cu-oxidase_fam"/>
</dbReference>
<dbReference type="InterPro" id="IPR002355">
    <property type="entry name" value="Cu_oxidase_Cu_BS"/>
</dbReference>
<accession>A0A7T6AQS7</accession>
<evidence type="ECO:0000256" key="2">
    <source>
        <dbReference type="ARBA" id="ARBA00023002"/>
    </source>
</evidence>
<dbReference type="InterPro" id="IPR011706">
    <property type="entry name" value="Cu-oxidase_C"/>
</dbReference>
<sequence length="536" mass="59334">MKRRDFIKMLGLTALSTGIPFPALMAIAAETTRVLPIAPLLRPEDGRLLLTVQEGQTTWFGRKVKTWGYSADILGPTLALRKGELVAMNVQNRLPESTALHWHGLEVPGIADGGPQAMIPAGGSWKPTIRVDQPASTCWYHPHPHQRTGFQVAMGLAGMIIVEDETSDALALPKTHGVDDIPVVIQDKRLDENFQISYAMDVMTATVGWFGDLMITNGAFYPHHEAPQGWVRLRLLNGCNARSLRLACSDNRPMYVIASDGGFLETPIQVHQLDMLMGERFEVLIDLGSGRDVDLLSLPVRQPGMNIPPFDQSVPVLRLQPNSKPGHRSMPKALVKLPAIPSHQHLPIRYIDLSMDHWMMMQGMRELRDRFGGSMGPMMGGGMMGAGMMGGGMMGGGMMGRGRGMMGRGMMGGSGGDIWKSNMINGRAFTMNYASFDVKVGQYEKWIVNGSDMMLHPFHVHGCQFRILQENNRPPLPHRRGLKDTVLVQGGESVILVRFKHQAPPERMYMAHCHLLEHEDTGMMMSFTTSAAKTRR</sequence>
<dbReference type="GO" id="GO:0005507">
    <property type="term" value="F:copper ion binding"/>
    <property type="evidence" value="ECO:0007669"/>
    <property type="project" value="InterPro"/>
</dbReference>
<evidence type="ECO:0000256" key="4">
    <source>
        <dbReference type="SAM" id="SignalP"/>
    </source>
</evidence>
<dbReference type="InterPro" id="IPR011707">
    <property type="entry name" value="Cu-oxidase-like_N"/>
</dbReference>
<evidence type="ECO:0000313" key="8">
    <source>
        <dbReference type="Proteomes" id="UP000596092"/>
    </source>
</evidence>
<organism evidence="7 8">
    <name type="scientific">Desulfobulbus oligotrophicus</name>
    <dbReference type="NCBI Taxonomy" id="1909699"/>
    <lineage>
        <taxon>Bacteria</taxon>
        <taxon>Pseudomonadati</taxon>
        <taxon>Thermodesulfobacteriota</taxon>
        <taxon>Desulfobulbia</taxon>
        <taxon>Desulfobulbales</taxon>
        <taxon>Desulfobulbaceae</taxon>
        <taxon>Desulfobulbus</taxon>
    </lineage>
</organism>
<dbReference type="Pfam" id="PF07732">
    <property type="entry name" value="Cu-oxidase_3"/>
    <property type="match status" value="1"/>
</dbReference>
<dbReference type="Gene3D" id="2.60.40.420">
    <property type="entry name" value="Cupredoxins - blue copper proteins"/>
    <property type="match status" value="3"/>
</dbReference>
<dbReference type="PANTHER" id="PTHR48267">
    <property type="entry name" value="CUPREDOXIN SUPERFAMILY PROTEIN"/>
    <property type="match status" value="1"/>
</dbReference>
<protein>
    <submittedName>
        <fullName evidence="7">Multicopper oxidase CueO</fullName>
    </submittedName>
</protein>
<keyword evidence="4" id="KW-0732">Signal</keyword>
<feature type="signal peptide" evidence="4">
    <location>
        <begin position="1"/>
        <end position="25"/>
    </location>
</feature>
<evidence type="ECO:0000256" key="3">
    <source>
        <dbReference type="SAM" id="Phobius"/>
    </source>
</evidence>
<keyword evidence="1" id="KW-0479">Metal-binding</keyword>
<reference evidence="7 8" key="1">
    <citation type="submission" date="2020-05" db="EMBL/GenBank/DDBJ databases">
        <title>Complete genome of Desulfobulbus oligotrophicus.</title>
        <authorList>
            <person name="Podar M."/>
        </authorList>
    </citation>
    <scope>NUCLEOTIDE SEQUENCE [LARGE SCALE GENOMIC DNA]</scope>
    <source>
        <strain evidence="7 8">Prop6</strain>
    </source>
</reference>
<keyword evidence="3" id="KW-0812">Transmembrane</keyword>
<dbReference type="Proteomes" id="UP000596092">
    <property type="component" value="Chromosome"/>
</dbReference>
<dbReference type="GO" id="GO:0016491">
    <property type="term" value="F:oxidoreductase activity"/>
    <property type="evidence" value="ECO:0007669"/>
    <property type="project" value="UniProtKB-KW"/>
</dbReference>
<evidence type="ECO:0000259" key="6">
    <source>
        <dbReference type="Pfam" id="PF07732"/>
    </source>
</evidence>
<feature type="transmembrane region" description="Helical" evidence="3">
    <location>
        <begin position="378"/>
        <end position="400"/>
    </location>
</feature>
<name>A0A7T6AQS7_9BACT</name>
<dbReference type="PANTHER" id="PTHR48267:SF1">
    <property type="entry name" value="BILIRUBIN OXIDASE"/>
    <property type="match status" value="1"/>
</dbReference>
<evidence type="ECO:0000256" key="1">
    <source>
        <dbReference type="ARBA" id="ARBA00022723"/>
    </source>
</evidence>
<keyword evidence="2" id="KW-0560">Oxidoreductase</keyword>
<dbReference type="CDD" id="cd13890">
    <property type="entry name" value="CuRO_3_CueO_FtsP"/>
    <property type="match status" value="1"/>
</dbReference>
<feature type="chain" id="PRO_5032593212" evidence="4">
    <location>
        <begin position="26"/>
        <end position="536"/>
    </location>
</feature>
<feature type="domain" description="Plastocyanin-like" evidence="6">
    <location>
        <begin position="52"/>
        <end position="166"/>
    </location>
</feature>
<dbReference type="KEGG" id="dog:HP555_08250"/>
<dbReference type="EMBL" id="CP054140">
    <property type="protein sequence ID" value="QQG65857.1"/>
    <property type="molecule type" value="Genomic_DNA"/>
</dbReference>
<dbReference type="NCBIfam" id="NF008205">
    <property type="entry name" value="PRK10965.1"/>
    <property type="match status" value="1"/>
</dbReference>
<dbReference type="CDD" id="cd13867">
    <property type="entry name" value="CuRO_2_CueO_FtsP"/>
    <property type="match status" value="1"/>
</dbReference>
<gene>
    <name evidence="7" type="primary">cueO</name>
    <name evidence="7" type="ORF">HP555_08250</name>
</gene>
<dbReference type="CDD" id="cd04232">
    <property type="entry name" value="CuRO_1_CueO_FtsP"/>
    <property type="match status" value="1"/>
</dbReference>
<keyword evidence="8" id="KW-1185">Reference proteome</keyword>
<feature type="domain" description="Plastocyanin-like" evidence="5">
    <location>
        <begin position="419"/>
        <end position="530"/>
    </location>
</feature>
<dbReference type="PROSITE" id="PS00080">
    <property type="entry name" value="MULTICOPPER_OXIDASE2"/>
    <property type="match status" value="1"/>
</dbReference>
<dbReference type="SUPFAM" id="SSF49503">
    <property type="entry name" value="Cupredoxins"/>
    <property type="match status" value="3"/>
</dbReference>
<dbReference type="RefSeq" id="WP_199261429.1">
    <property type="nucleotide sequence ID" value="NZ_CP054140.1"/>
</dbReference>
<evidence type="ECO:0000313" key="7">
    <source>
        <dbReference type="EMBL" id="QQG65857.1"/>
    </source>
</evidence>
<keyword evidence="3" id="KW-0472">Membrane</keyword>
<dbReference type="Pfam" id="PF07731">
    <property type="entry name" value="Cu-oxidase_2"/>
    <property type="match status" value="1"/>
</dbReference>
<evidence type="ECO:0000259" key="5">
    <source>
        <dbReference type="Pfam" id="PF07731"/>
    </source>
</evidence>
<proteinExistence type="predicted"/>